<organism evidence="2 3">
    <name type="scientific">Cucumis sativus</name>
    <name type="common">Cucumber</name>
    <dbReference type="NCBI Taxonomy" id="3659"/>
    <lineage>
        <taxon>Eukaryota</taxon>
        <taxon>Viridiplantae</taxon>
        <taxon>Streptophyta</taxon>
        <taxon>Embryophyta</taxon>
        <taxon>Tracheophyta</taxon>
        <taxon>Spermatophyta</taxon>
        <taxon>Magnoliopsida</taxon>
        <taxon>eudicotyledons</taxon>
        <taxon>Gunneridae</taxon>
        <taxon>Pentapetalae</taxon>
        <taxon>rosids</taxon>
        <taxon>fabids</taxon>
        <taxon>Cucurbitales</taxon>
        <taxon>Cucurbitaceae</taxon>
        <taxon>Benincaseae</taxon>
        <taxon>Cucumis</taxon>
    </lineage>
</organism>
<proteinExistence type="predicted"/>
<gene>
    <name evidence="2" type="ORF">Csa_6G118345</name>
</gene>
<feature type="region of interest" description="Disordered" evidence="1">
    <location>
        <begin position="1"/>
        <end position="104"/>
    </location>
</feature>
<dbReference type="AlphaFoldDB" id="A0A0A0KAA9"/>
<reference evidence="2 3" key="2">
    <citation type="journal article" date="2009" name="PLoS ONE">
        <title>An integrated genetic and cytogenetic map of the cucumber genome.</title>
        <authorList>
            <person name="Ren Y."/>
            <person name="Zhang Z."/>
            <person name="Liu J."/>
            <person name="Staub J.E."/>
            <person name="Han Y."/>
            <person name="Cheng Z."/>
            <person name="Li X."/>
            <person name="Lu J."/>
            <person name="Miao H."/>
            <person name="Kang H."/>
            <person name="Xie B."/>
            <person name="Gu X."/>
            <person name="Wang X."/>
            <person name="Du Y."/>
            <person name="Jin W."/>
            <person name="Huang S."/>
        </authorList>
    </citation>
    <scope>NUCLEOTIDE SEQUENCE [LARGE SCALE GENOMIC DNA]</scope>
    <source>
        <strain evidence="3">cv. 9930</strain>
    </source>
</reference>
<protein>
    <submittedName>
        <fullName evidence="2">Uncharacterized protein</fullName>
    </submittedName>
</protein>
<sequence>MIHTLTEKISTKADQVPETPRTSPNTRMPMSKHHPLISNSCLKTKKWKRAGKTNANAQHTALPTKDKKSAKFGTNSATKLTKKTSSHLSQRQYLPPQNRLSTIS</sequence>
<reference evidence="2 3" key="3">
    <citation type="journal article" date="2010" name="BMC Genomics">
        <title>Transcriptome sequencing and comparative analysis of cucumber flowers with different sex types.</title>
        <authorList>
            <person name="Guo S."/>
            <person name="Zheng Y."/>
            <person name="Joung J.G."/>
            <person name="Liu S."/>
            <person name="Zhang Z."/>
            <person name="Crasta O.R."/>
            <person name="Sobral B.W."/>
            <person name="Xu Y."/>
            <person name="Huang S."/>
            <person name="Fei Z."/>
        </authorList>
    </citation>
    <scope>NUCLEOTIDE SEQUENCE [LARGE SCALE GENOMIC DNA]</scope>
    <source>
        <strain evidence="3">cv. 9930</strain>
    </source>
</reference>
<evidence type="ECO:0000313" key="2">
    <source>
        <dbReference type="EMBL" id="KGN46655.1"/>
    </source>
</evidence>
<dbReference type="Proteomes" id="UP000029981">
    <property type="component" value="Chromosome 6"/>
</dbReference>
<dbReference type="EMBL" id="CM002927">
    <property type="protein sequence ID" value="KGN46655.1"/>
    <property type="molecule type" value="Genomic_DNA"/>
</dbReference>
<reference evidence="2 3" key="1">
    <citation type="journal article" date="2009" name="Nat. Genet.">
        <title>The genome of the cucumber, Cucumis sativus L.</title>
        <authorList>
            <person name="Huang S."/>
            <person name="Li R."/>
            <person name="Zhang Z."/>
            <person name="Li L."/>
            <person name="Gu X."/>
            <person name="Fan W."/>
            <person name="Lucas W.J."/>
            <person name="Wang X."/>
            <person name="Xie B."/>
            <person name="Ni P."/>
            <person name="Ren Y."/>
            <person name="Zhu H."/>
            <person name="Li J."/>
            <person name="Lin K."/>
            <person name="Jin W."/>
            <person name="Fei Z."/>
            <person name="Li G."/>
            <person name="Staub J."/>
            <person name="Kilian A."/>
            <person name="van der Vossen E.A."/>
            <person name="Wu Y."/>
            <person name="Guo J."/>
            <person name="He J."/>
            <person name="Jia Z."/>
            <person name="Ren Y."/>
            <person name="Tian G."/>
            <person name="Lu Y."/>
            <person name="Ruan J."/>
            <person name="Qian W."/>
            <person name="Wang M."/>
            <person name="Huang Q."/>
            <person name="Li B."/>
            <person name="Xuan Z."/>
            <person name="Cao J."/>
            <person name="Asan"/>
            <person name="Wu Z."/>
            <person name="Zhang J."/>
            <person name="Cai Q."/>
            <person name="Bai Y."/>
            <person name="Zhao B."/>
            <person name="Han Y."/>
            <person name="Li Y."/>
            <person name="Li X."/>
            <person name="Wang S."/>
            <person name="Shi Q."/>
            <person name="Liu S."/>
            <person name="Cho W.K."/>
            <person name="Kim J.Y."/>
            <person name="Xu Y."/>
            <person name="Heller-Uszynska K."/>
            <person name="Miao H."/>
            <person name="Cheng Z."/>
            <person name="Zhang S."/>
            <person name="Wu J."/>
            <person name="Yang Y."/>
            <person name="Kang H."/>
            <person name="Li M."/>
            <person name="Liang H."/>
            <person name="Ren X."/>
            <person name="Shi Z."/>
            <person name="Wen M."/>
            <person name="Jian M."/>
            <person name="Yang H."/>
            <person name="Zhang G."/>
            <person name="Yang Z."/>
            <person name="Chen R."/>
            <person name="Liu S."/>
            <person name="Li J."/>
            <person name="Ma L."/>
            <person name="Liu H."/>
            <person name="Zhou Y."/>
            <person name="Zhao J."/>
            <person name="Fang X."/>
            <person name="Li G."/>
            <person name="Fang L."/>
            <person name="Li Y."/>
            <person name="Liu D."/>
            <person name="Zheng H."/>
            <person name="Zhang Y."/>
            <person name="Qin N."/>
            <person name="Li Z."/>
            <person name="Yang G."/>
            <person name="Yang S."/>
            <person name="Bolund L."/>
            <person name="Kristiansen K."/>
            <person name="Zheng H."/>
            <person name="Li S."/>
            <person name="Zhang X."/>
            <person name="Yang H."/>
            <person name="Wang J."/>
            <person name="Sun R."/>
            <person name="Zhang B."/>
            <person name="Jiang S."/>
            <person name="Wang J."/>
            <person name="Du Y."/>
            <person name="Li S."/>
        </authorList>
    </citation>
    <scope>NUCLEOTIDE SEQUENCE [LARGE SCALE GENOMIC DNA]</scope>
    <source>
        <strain evidence="3">cv. 9930</strain>
    </source>
</reference>
<evidence type="ECO:0000313" key="3">
    <source>
        <dbReference type="Proteomes" id="UP000029981"/>
    </source>
</evidence>
<accession>A0A0A0KAA9</accession>
<name>A0A0A0KAA9_CUCSA</name>
<evidence type="ECO:0000256" key="1">
    <source>
        <dbReference type="SAM" id="MobiDB-lite"/>
    </source>
</evidence>
<feature type="compositionally biased region" description="Basic and acidic residues" evidence="1">
    <location>
        <begin position="1"/>
        <end position="11"/>
    </location>
</feature>
<reference evidence="2 3" key="4">
    <citation type="journal article" date="2011" name="BMC Genomics">
        <title>RNA-Seq improves annotation of protein-coding genes in the cucumber genome.</title>
        <authorList>
            <person name="Li Z."/>
            <person name="Zhang Z."/>
            <person name="Yan P."/>
            <person name="Huang S."/>
            <person name="Fei Z."/>
            <person name="Lin K."/>
        </authorList>
    </citation>
    <scope>NUCLEOTIDE SEQUENCE [LARGE SCALE GENOMIC DNA]</scope>
    <source>
        <strain evidence="3">cv. 9930</strain>
    </source>
</reference>
<keyword evidence="3" id="KW-1185">Reference proteome</keyword>
<dbReference type="Gramene" id="KGN46655">
    <property type="protein sequence ID" value="KGN46655"/>
    <property type="gene ID" value="Csa_6G118345"/>
</dbReference>